<evidence type="ECO:0000313" key="3">
    <source>
        <dbReference type="EMBL" id="CAG9183832.1"/>
    </source>
</evidence>
<proteinExistence type="predicted"/>
<feature type="compositionally biased region" description="Pro residues" evidence="1">
    <location>
        <begin position="123"/>
        <end position="135"/>
    </location>
</feature>
<dbReference type="Proteomes" id="UP000706525">
    <property type="component" value="Unassembled WGS sequence"/>
</dbReference>
<keyword evidence="2" id="KW-0472">Membrane</keyword>
<comment type="caution">
    <text evidence="3">The sequence shown here is derived from an EMBL/GenBank/DDBJ whole genome shotgun (WGS) entry which is preliminary data.</text>
</comment>
<sequence length="142" mass="14997">MSTQTNPERAPLDMRLVILLLIAPCVAVGVLFTGVAESIGRAIAVRAVADGQARDAASFCFAEDRAYSEGYLLETRDPDGRASTTYACRHNELRERMGWEIVPVGAFSLPPELPSAAATSPQLLPPAPGPVPTTPAAPVLGR</sequence>
<keyword evidence="4" id="KW-1185">Reference proteome</keyword>
<organism evidence="3 4">
    <name type="scientific">Cupriavidus pampae</name>
    <dbReference type="NCBI Taxonomy" id="659251"/>
    <lineage>
        <taxon>Bacteria</taxon>
        <taxon>Pseudomonadati</taxon>
        <taxon>Pseudomonadota</taxon>
        <taxon>Betaproteobacteria</taxon>
        <taxon>Burkholderiales</taxon>
        <taxon>Burkholderiaceae</taxon>
        <taxon>Cupriavidus</taxon>
    </lineage>
</organism>
<feature type="region of interest" description="Disordered" evidence="1">
    <location>
        <begin position="118"/>
        <end position="142"/>
    </location>
</feature>
<dbReference type="EMBL" id="CAJZAG010000012">
    <property type="protein sequence ID" value="CAG9183832.1"/>
    <property type="molecule type" value="Genomic_DNA"/>
</dbReference>
<evidence type="ECO:0000313" key="4">
    <source>
        <dbReference type="Proteomes" id="UP000706525"/>
    </source>
</evidence>
<evidence type="ECO:0000256" key="1">
    <source>
        <dbReference type="SAM" id="MobiDB-lite"/>
    </source>
</evidence>
<name>A0ABM8XTY2_9BURK</name>
<dbReference type="RefSeq" id="WP_223994033.1">
    <property type="nucleotide sequence ID" value="NZ_CAJZAG010000012.1"/>
</dbReference>
<reference evidence="3 4" key="1">
    <citation type="submission" date="2021-08" db="EMBL/GenBank/DDBJ databases">
        <authorList>
            <person name="Peeters C."/>
        </authorList>
    </citation>
    <scope>NUCLEOTIDE SEQUENCE [LARGE SCALE GENOMIC DNA]</scope>
    <source>
        <strain evidence="3 4">LMG 32289</strain>
    </source>
</reference>
<gene>
    <name evidence="3" type="ORF">LMG32289_05435</name>
</gene>
<keyword evidence="2" id="KW-1133">Transmembrane helix</keyword>
<feature type="transmembrane region" description="Helical" evidence="2">
    <location>
        <begin position="16"/>
        <end position="36"/>
    </location>
</feature>
<keyword evidence="2" id="KW-0812">Transmembrane</keyword>
<evidence type="ECO:0000256" key="2">
    <source>
        <dbReference type="SAM" id="Phobius"/>
    </source>
</evidence>
<accession>A0ABM8XTY2</accession>
<protein>
    <recommendedName>
        <fullName evidence="5">Pilus assembly protein</fullName>
    </recommendedName>
</protein>
<evidence type="ECO:0008006" key="5">
    <source>
        <dbReference type="Google" id="ProtNLM"/>
    </source>
</evidence>